<dbReference type="GO" id="GO:0016787">
    <property type="term" value="F:hydrolase activity"/>
    <property type="evidence" value="ECO:0007669"/>
    <property type="project" value="UniProtKB-KW"/>
</dbReference>
<dbReference type="PRINTS" id="PR00111">
    <property type="entry name" value="ABHYDROLASE"/>
</dbReference>
<sequence length="231" mass="26117">MWHVPDRESYPLVIMLHGFTANRNGPRFAFVRLARELEKCGIGSVRFDFLGSGESDLDFVDMTFSKELEQAICILETMSKHAEVSQIYLLGHSMGGALAGQLAAKFPDVIQKCVLWAPAFCMPQLIGAMSTQISPLENGCYDCKGLDLSQAFVDEMLQLDLYSGLNQYRHPLMIIHGTEDPTVPYVSSKQYLKAYGREDIDFKPLEKGTHNYEVYREVHFVLDHTLAYFCS</sequence>
<accession>A0A9D1L273</accession>
<keyword evidence="2" id="KW-0378">Hydrolase</keyword>
<dbReference type="InterPro" id="IPR029058">
    <property type="entry name" value="AB_hydrolase_fold"/>
</dbReference>
<dbReference type="PANTHER" id="PTHR43798:SF33">
    <property type="entry name" value="HYDROLASE, PUTATIVE (AFU_ORTHOLOGUE AFUA_2G14860)-RELATED"/>
    <property type="match status" value="1"/>
</dbReference>
<evidence type="ECO:0000313" key="2">
    <source>
        <dbReference type="EMBL" id="HIU14757.1"/>
    </source>
</evidence>
<evidence type="ECO:0000259" key="1">
    <source>
        <dbReference type="Pfam" id="PF00561"/>
    </source>
</evidence>
<reference evidence="2" key="1">
    <citation type="submission" date="2020-10" db="EMBL/GenBank/DDBJ databases">
        <authorList>
            <person name="Gilroy R."/>
        </authorList>
    </citation>
    <scope>NUCLEOTIDE SEQUENCE</scope>
    <source>
        <strain evidence="2">CHK195-11698</strain>
    </source>
</reference>
<dbReference type="Proteomes" id="UP000824175">
    <property type="component" value="Unassembled WGS sequence"/>
</dbReference>
<organism evidence="2 3">
    <name type="scientific">Candidatus Fimiplasma intestinipullorum</name>
    <dbReference type="NCBI Taxonomy" id="2840825"/>
    <lineage>
        <taxon>Bacteria</taxon>
        <taxon>Bacillati</taxon>
        <taxon>Bacillota</taxon>
        <taxon>Clostridia</taxon>
        <taxon>Eubacteriales</taxon>
        <taxon>Candidatus Fimiplasma</taxon>
    </lineage>
</organism>
<dbReference type="InterPro" id="IPR000073">
    <property type="entry name" value="AB_hydrolase_1"/>
</dbReference>
<dbReference type="PANTHER" id="PTHR43798">
    <property type="entry name" value="MONOACYLGLYCEROL LIPASE"/>
    <property type="match status" value="1"/>
</dbReference>
<dbReference type="SUPFAM" id="SSF53474">
    <property type="entry name" value="alpha/beta-Hydrolases"/>
    <property type="match status" value="1"/>
</dbReference>
<evidence type="ECO:0000313" key="3">
    <source>
        <dbReference type="Proteomes" id="UP000824175"/>
    </source>
</evidence>
<dbReference type="Gene3D" id="3.40.50.1820">
    <property type="entry name" value="alpha/beta hydrolase"/>
    <property type="match status" value="1"/>
</dbReference>
<comment type="caution">
    <text evidence="2">The sequence shown here is derived from an EMBL/GenBank/DDBJ whole genome shotgun (WGS) entry which is preliminary data.</text>
</comment>
<dbReference type="Pfam" id="PF00561">
    <property type="entry name" value="Abhydrolase_1"/>
    <property type="match status" value="1"/>
</dbReference>
<dbReference type="InterPro" id="IPR050266">
    <property type="entry name" value="AB_hydrolase_sf"/>
</dbReference>
<feature type="domain" description="AB hydrolase-1" evidence="1">
    <location>
        <begin position="11"/>
        <end position="121"/>
    </location>
</feature>
<proteinExistence type="predicted"/>
<protein>
    <submittedName>
        <fullName evidence="2">Alpha/beta fold hydrolase</fullName>
    </submittedName>
</protein>
<name>A0A9D1L273_9FIRM</name>
<gene>
    <name evidence="2" type="ORF">IAD15_11950</name>
</gene>
<dbReference type="AlphaFoldDB" id="A0A9D1L273"/>
<dbReference type="GO" id="GO:0016020">
    <property type="term" value="C:membrane"/>
    <property type="evidence" value="ECO:0007669"/>
    <property type="project" value="TreeGrafter"/>
</dbReference>
<dbReference type="EMBL" id="DVMJ01000112">
    <property type="protein sequence ID" value="HIU14757.1"/>
    <property type="molecule type" value="Genomic_DNA"/>
</dbReference>
<reference evidence="2" key="2">
    <citation type="journal article" date="2021" name="PeerJ">
        <title>Extensive microbial diversity within the chicken gut microbiome revealed by metagenomics and culture.</title>
        <authorList>
            <person name="Gilroy R."/>
            <person name="Ravi A."/>
            <person name="Getino M."/>
            <person name="Pursley I."/>
            <person name="Horton D.L."/>
            <person name="Alikhan N.F."/>
            <person name="Baker D."/>
            <person name="Gharbi K."/>
            <person name="Hall N."/>
            <person name="Watson M."/>
            <person name="Adriaenssens E.M."/>
            <person name="Foster-Nyarko E."/>
            <person name="Jarju S."/>
            <person name="Secka A."/>
            <person name="Antonio M."/>
            <person name="Oren A."/>
            <person name="Chaudhuri R.R."/>
            <person name="La Ragione R."/>
            <person name="Hildebrand F."/>
            <person name="Pallen M.J."/>
        </authorList>
    </citation>
    <scope>NUCLEOTIDE SEQUENCE</scope>
    <source>
        <strain evidence="2">CHK195-11698</strain>
    </source>
</reference>